<dbReference type="InterPro" id="IPR001005">
    <property type="entry name" value="SANT/Myb"/>
</dbReference>
<organism evidence="11 12">
    <name type="scientific">Taxus chinensis</name>
    <name type="common">Chinese yew</name>
    <name type="synonym">Taxus wallichiana var. chinensis</name>
    <dbReference type="NCBI Taxonomy" id="29808"/>
    <lineage>
        <taxon>Eukaryota</taxon>
        <taxon>Viridiplantae</taxon>
        <taxon>Streptophyta</taxon>
        <taxon>Embryophyta</taxon>
        <taxon>Tracheophyta</taxon>
        <taxon>Spermatophyta</taxon>
        <taxon>Pinopsida</taxon>
        <taxon>Pinidae</taxon>
        <taxon>Conifers II</taxon>
        <taxon>Cupressales</taxon>
        <taxon>Taxaceae</taxon>
        <taxon>Taxus</taxon>
    </lineage>
</organism>
<evidence type="ECO:0000256" key="4">
    <source>
        <dbReference type="ARBA" id="ARBA00023159"/>
    </source>
</evidence>
<dbReference type="FunFam" id="1.10.10.60:FF:000007">
    <property type="entry name" value="Two-component response regulator"/>
    <property type="match status" value="1"/>
</dbReference>
<sequence length="354" mass="39880">MDSPESQRGRKVGMMKSRARLAEESRSMKQIENFSPKGLKVLVVDDDPLCLMVLDRMLRQCDYNVTTCTRVSEAITMVMEKKDNFDIVMSDVYMPNEDGFRLLEIIGLTLDLPVIMMSGNAETSMVMKGITHGACDYLIKPVRMEELRNIWQHVVRRRGRENLRSEEYCGESDHENKVVESSDSSSKKRKDSENLEYSSEIIDDISSLKKSRIHWTVQLHQQFVVAVNQLGIDKAVPKRIIEIMGVQGLTRENVASHLQKYRLYLKRLSGSIPEPYPVASFQAAEDGRSGGTMQVQPGGKVSTVSPPPLLKGLNLGAGINPKAGFRLGRIDQATLKSLEQYRAYEQKLAANRAQ</sequence>
<dbReference type="SMART" id="SM00448">
    <property type="entry name" value="REC"/>
    <property type="match status" value="1"/>
</dbReference>
<dbReference type="Pfam" id="PF00249">
    <property type="entry name" value="Myb_DNA-binding"/>
    <property type="match status" value="1"/>
</dbReference>
<name>A0AA38G6E9_TAXCH</name>
<dbReference type="NCBIfam" id="TIGR01557">
    <property type="entry name" value="myb_SHAQKYF"/>
    <property type="match status" value="1"/>
</dbReference>
<feature type="region of interest" description="Disordered" evidence="8">
    <location>
        <begin position="1"/>
        <end position="23"/>
    </location>
</feature>
<dbReference type="InterPro" id="IPR006447">
    <property type="entry name" value="Myb_dom_plants"/>
</dbReference>
<feature type="modified residue" description="4-aspartylphosphate" evidence="7">
    <location>
        <position position="91"/>
    </location>
</feature>
<evidence type="ECO:0000256" key="1">
    <source>
        <dbReference type="ARBA" id="ARBA00022553"/>
    </source>
</evidence>
<reference evidence="11 12" key="1">
    <citation type="journal article" date="2021" name="Nat. Plants">
        <title>The Taxus genome provides insights into paclitaxel biosynthesis.</title>
        <authorList>
            <person name="Xiong X."/>
            <person name="Gou J."/>
            <person name="Liao Q."/>
            <person name="Li Y."/>
            <person name="Zhou Q."/>
            <person name="Bi G."/>
            <person name="Li C."/>
            <person name="Du R."/>
            <person name="Wang X."/>
            <person name="Sun T."/>
            <person name="Guo L."/>
            <person name="Liang H."/>
            <person name="Lu P."/>
            <person name="Wu Y."/>
            <person name="Zhang Z."/>
            <person name="Ro D.K."/>
            <person name="Shang Y."/>
            <person name="Huang S."/>
            <person name="Yan J."/>
        </authorList>
    </citation>
    <scope>NUCLEOTIDE SEQUENCE [LARGE SCALE GENOMIC DNA]</scope>
    <source>
        <strain evidence="11">Ta-2019</strain>
    </source>
</reference>
<keyword evidence="4" id="KW-0010">Activator</keyword>
<feature type="domain" description="Response regulatory" evidence="9">
    <location>
        <begin position="40"/>
        <end position="155"/>
    </location>
</feature>
<keyword evidence="12" id="KW-1185">Reference proteome</keyword>
<keyword evidence="3" id="KW-0805">Transcription regulation</keyword>
<protein>
    <recommendedName>
        <fullName evidence="13">Two-component response regulator</fullName>
    </recommendedName>
</protein>
<evidence type="ECO:0000259" key="9">
    <source>
        <dbReference type="PROSITE" id="PS50110"/>
    </source>
</evidence>
<dbReference type="GO" id="GO:0000160">
    <property type="term" value="P:phosphorelay signal transduction system"/>
    <property type="evidence" value="ECO:0007669"/>
    <property type="project" value="UniProtKB-KW"/>
</dbReference>
<dbReference type="Pfam" id="PF00072">
    <property type="entry name" value="Response_reg"/>
    <property type="match status" value="1"/>
</dbReference>
<proteinExistence type="predicted"/>
<dbReference type="InterPro" id="IPR009057">
    <property type="entry name" value="Homeodomain-like_sf"/>
</dbReference>
<keyword evidence="6" id="KW-0539">Nucleus</keyword>
<dbReference type="PANTHER" id="PTHR43874:SF7">
    <property type="entry name" value="TWO-COMPONENT RESPONSE REGULATOR ARR10"/>
    <property type="match status" value="1"/>
</dbReference>
<evidence type="ECO:0000256" key="6">
    <source>
        <dbReference type="ARBA" id="ARBA00023242"/>
    </source>
</evidence>
<dbReference type="GO" id="GO:0009736">
    <property type="term" value="P:cytokinin-activated signaling pathway"/>
    <property type="evidence" value="ECO:0007669"/>
    <property type="project" value="InterPro"/>
</dbReference>
<feature type="compositionally biased region" description="Basic and acidic residues" evidence="8">
    <location>
        <begin position="167"/>
        <end position="180"/>
    </location>
</feature>
<evidence type="ECO:0000259" key="10">
    <source>
        <dbReference type="PROSITE" id="PS51294"/>
    </source>
</evidence>
<feature type="non-terminal residue" evidence="11">
    <location>
        <position position="354"/>
    </location>
</feature>
<dbReference type="Gene3D" id="3.40.50.2300">
    <property type="match status" value="1"/>
</dbReference>
<dbReference type="Proteomes" id="UP000824469">
    <property type="component" value="Unassembled WGS sequence"/>
</dbReference>
<dbReference type="InterPro" id="IPR011006">
    <property type="entry name" value="CheY-like_superfamily"/>
</dbReference>
<dbReference type="Gene3D" id="1.10.10.60">
    <property type="entry name" value="Homeodomain-like"/>
    <property type="match status" value="1"/>
</dbReference>
<feature type="domain" description="HTH myb-type" evidence="10">
    <location>
        <begin position="215"/>
        <end position="266"/>
    </location>
</feature>
<dbReference type="AlphaFoldDB" id="A0AA38G6E9"/>
<evidence type="ECO:0000313" key="11">
    <source>
        <dbReference type="EMBL" id="KAH9317187.1"/>
    </source>
</evidence>
<dbReference type="PROSITE" id="PS51294">
    <property type="entry name" value="HTH_MYB"/>
    <property type="match status" value="1"/>
</dbReference>
<evidence type="ECO:0008006" key="13">
    <source>
        <dbReference type="Google" id="ProtNLM"/>
    </source>
</evidence>
<evidence type="ECO:0000256" key="5">
    <source>
        <dbReference type="ARBA" id="ARBA00023163"/>
    </source>
</evidence>
<gene>
    <name evidence="11" type="ORF">KI387_018956</name>
</gene>
<dbReference type="InterPro" id="IPR045279">
    <property type="entry name" value="ARR-like"/>
</dbReference>
<dbReference type="OMA" id="IPTDNHL"/>
<evidence type="ECO:0000256" key="3">
    <source>
        <dbReference type="ARBA" id="ARBA00023015"/>
    </source>
</evidence>
<feature type="region of interest" description="Disordered" evidence="8">
    <location>
        <begin position="167"/>
        <end position="193"/>
    </location>
</feature>
<evidence type="ECO:0000256" key="2">
    <source>
        <dbReference type="ARBA" id="ARBA00023012"/>
    </source>
</evidence>
<accession>A0AA38G6E9</accession>
<feature type="compositionally biased region" description="Basic residues" evidence="8">
    <location>
        <begin position="9"/>
        <end position="19"/>
    </location>
</feature>
<comment type="caution">
    <text evidence="11">The sequence shown here is derived from an EMBL/GenBank/DDBJ whole genome shotgun (WGS) entry which is preliminary data.</text>
</comment>
<dbReference type="SUPFAM" id="SSF52172">
    <property type="entry name" value="CheY-like"/>
    <property type="match status" value="1"/>
</dbReference>
<dbReference type="SUPFAM" id="SSF46689">
    <property type="entry name" value="Homeodomain-like"/>
    <property type="match status" value="1"/>
</dbReference>
<dbReference type="PROSITE" id="PS50110">
    <property type="entry name" value="RESPONSE_REGULATORY"/>
    <property type="match status" value="1"/>
</dbReference>
<dbReference type="EMBL" id="JAHRHJ020000004">
    <property type="protein sequence ID" value="KAH9317187.1"/>
    <property type="molecule type" value="Genomic_DNA"/>
</dbReference>
<keyword evidence="5" id="KW-0804">Transcription</keyword>
<dbReference type="GO" id="GO:0003677">
    <property type="term" value="F:DNA binding"/>
    <property type="evidence" value="ECO:0007669"/>
    <property type="project" value="InterPro"/>
</dbReference>
<evidence type="ECO:0000313" key="12">
    <source>
        <dbReference type="Proteomes" id="UP000824469"/>
    </source>
</evidence>
<keyword evidence="1 7" id="KW-0597">Phosphoprotein</keyword>
<dbReference type="PANTHER" id="PTHR43874">
    <property type="entry name" value="TWO-COMPONENT RESPONSE REGULATOR"/>
    <property type="match status" value="1"/>
</dbReference>
<keyword evidence="2" id="KW-0902">Two-component regulatory system</keyword>
<evidence type="ECO:0000256" key="8">
    <source>
        <dbReference type="SAM" id="MobiDB-lite"/>
    </source>
</evidence>
<dbReference type="InterPro" id="IPR001789">
    <property type="entry name" value="Sig_transdc_resp-reg_receiver"/>
</dbReference>
<evidence type="ECO:0000256" key="7">
    <source>
        <dbReference type="PROSITE-ProRule" id="PRU00169"/>
    </source>
</evidence>
<dbReference type="InterPro" id="IPR017930">
    <property type="entry name" value="Myb_dom"/>
</dbReference>
<dbReference type="CDD" id="cd17584">
    <property type="entry name" value="REC_typeB_ARR-like"/>
    <property type="match status" value="1"/>
</dbReference>